<accession>A0ACB8SVS7</accession>
<evidence type="ECO:0000313" key="2">
    <source>
        <dbReference type="Proteomes" id="UP000814140"/>
    </source>
</evidence>
<sequence>MPRGGSAKLTEAQRFRRKERALGLSGDLAQARDQYLANAKLIAQTHHRSLSWVNNMLYIGGKKGATRRAANAWSAFQGRRIRQLNRGRRAEGDRYKVGTVPEEEMESMREEYRALNADEIAELKEESLQAREEKETALKLSNKAVEKDFEVTLRSINLQLEALMNRTGCEVMLVGVRGNAANYQQPHVFVSDKAKSWLKYAYSTEPDDLALQLEGFAVAGIGKGPTMPAKQANHLDVAECRTTIQAGLDTTLFKKLNKPLGSVLMNYANYERRIVEEYGVELQGWPLPKGPLQKNPGDLKRAEVLAVRDALRAGRCKWASLSSLELAARKAANEKKQASGDIVYYEAKPRRKKTKASASEGSPAGPSSPGDSSNASGSPTGAPSPPSAAA</sequence>
<dbReference type="EMBL" id="MU277222">
    <property type="protein sequence ID" value="KAI0059963.1"/>
    <property type="molecule type" value="Genomic_DNA"/>
</dbReference>
<comment type="caution">
    <text evidence="1">The sequence shown here is derived from an EMBL/GenBank/DDBJ whole genome shotgun (WGS) entry which is preliminary data.</text>
</comment>
<name>A0ACB8SVS7_9AGAM</name>
<organism evidence="1 2">
    <name type="scientific">Artomyces pyxidatus</name>
    <dbReference type="NCBI Taxonomy" id="48021"/>
    <lineage>
        <taxon>Eukaryota</taxon>
        <taxon>Fungi</taxon>
        <taxon>Dikarya</taxon>
        <taxon>Basidiomycota</taxon>
        <taxon>Agaricomycotina</taxon>
        <taxon>Agaricomycetes</taxon>
        <taxon>Russulales</taxon>
        <taxon>Auriscalpiaceae</taxon>
        <taxon>Artomyces</taxon>
    </lineage>
</organism>
<protein>
    <submittedName>
        <fullName evidence="1">Uncharacterized protein</fullName>
    </submittedName>
</protein>
<reference evidence="1" key="2">
    <citation type="journal article" date="2022" name="New Phytol.">
        <title>Evolutionary transition to the ectomycorrhizal habit in the genomes of a hyperdiverse lineage of mushroom-forming fungi.</title>
        <authorList>
            <person name="Looney B."/>
            <person name="Miyauchi S."/>
            <person name="Morin E."/>
            <person name="Drula E."/>
            <person name="Courty P.E."/>
            <person name="Kohler A."/>
            <person name="Kuo A."/>
            <person name="LaButti K."/>
            <person name="Pangilinan J."/>
            <person name="Lipzen A."/>
            <person name="Riley R."/>
            <person name="Andreopoulos W."/>
            <person name="He G."/>
            <person name="Johnson J."/>
            <person name="Nolan M."/>
            <person name="Tritt A."/>
            <person name="Barry K.W."/>
            <person name="Grigoriev I.V."/>
            <person name="Nagy L.G."/>
            <person name="Hibbett D."/>
            <person name="Henrissat B."/>
            <person name="Matheny P.B."/>
            <person name="Labbe J."/>
            <person name="Martin F.M."/>
        </authorList>
    </citation>
    <scope>NUCLEOTIDE SEQUENCE</scope>
    <source>
        <strain evidence="1">HHB10654</strain>
    </source>
</reference>
<keyword evidence="2" id="KW-1185">Reference proteome</keyword>
<evidence type="ECO:0000313" key="1">
    <source>
        <dbReference type="EMBL" id="KAI0059963.1"/>
    </source>
</evidence>
<gene>
    <name evidence="1" type="ORF">BV25DRAFT_1918090</name>
</gene>
<proteinExistence type="predicted"/>
<reference evidence="1" key="1">
    <citation type="submission" date="2021-03" db="EMBL/GenBank/DDBJ databases">
        <authorList>
            <consortium name="DOE Joint Genome Institute"/>
            <person name="Ahrendt S."/>
            <person name="Looney B.P."/>
            <person name="Miyauchi S."/>
            <person name="Morin E."/>
            <person name="Drula E."/>
            <person name="Courty P.E."/>
            <person name="Chicoki N."/>
            <person name="Fauchery L."/>
            <person name="Kohler A."/>
            <person name="Kuo A."/>
            <person name="Labutti K."/>
            <person name="Pangilinan J."/>
            <person name="Lipzen A."/>
            <person name="Riley R."/>
            <person name="Andreopoulos W."/>
            <person name="He G."/>
            <person name="Johnson J."/>
            <person name="Barry K.W."/>
            <person name="Grigoriev I.V."/>
            <person name="Nagy L."/>
            <person name="Hibbett D."/>
            <person name="Henrissat B."/>
            <person name="Matheny P.B."/>
            <person name="Labbe J."/>
            <person name="Martin F."/>
        </authorList>
    </citation>
    <scope>NUCLEOTIDE SEQUENCE</scope>
    <source>
        <strain evidence="1">HHB10654</strain>
    </source>
</reference>
<dbReference type="Proteomes" id="UP000814140">
    <property type="component" value="Unassembled WGS sequence"/>
</dbReference>